<name>A0A919ITD2_9ACTN</name>
<dbReference type="Proteomes" id="UP000598174">
    <property type="component" value="Unassembled WGS sequence"/>
</dbReference>
<reference evidence="1" key="1">
    <citation type="submission" date="2021-01" db="EMBL/GenBank/DDBJ databases">
        <title>Whole genome shotgun sequence of Actinoplanes ferrugineus NBRC 15555.</title>
        <authorList>
            <person name="Komaki H."/>
            <person name="Tamura T."/>
        </authorList>
    </citation>
    <scope>NUCLEOTIDE SEQUENCE</scope>
    <source>
        <strain evidence="1">NBRC 15555</strain>
    </source>
</reference>
<proteinExistence type="predicted"/>
<accession>A0A919ITD2</accession>
<dbReference type="GO" id="GO:0003677">
    <property type="term" value="F:DNA binding"/>
    <property type="evidence" value="ECO:0007669"/>
    <property type="project" value="InterPro"/>
</dbReference>
<sequence length="96" mass="10870">MEKVEGGWREERSVARRAAYGATMLMILGVHERLAMDVMGWATTGMAACYQHVTDPVRDDVAGRRTYMAREYLTAERRSGKFTICRVCWVLAKVPA</sequence>
<dbReference type="SUPFAM" id="SSF56349">
    <property type="entry name" value="DNA breaking-rejoining enzymes"/>
    <property type="match status" value="1"/>
</dbReference>
<dbReference type="EMBL" id="BOMM01000001">
    <property type="protein sequence ID" value="GIE08165.1"/>
    <property type="molecule type" value="Genomic_DNA"/>
</dbReference>
<evidence type="ECO:0000313" key="1">
    <source>
        <dbReference type="EMBL" id="GIE08165.1"/>
    </source>
</evidence>
<dbReference type="AlphaFoldDB" id="A0A919ITD2"/>
<dbReference type="InterPro" id="IPR011010">
    <property type="entry name" value="DNA_brk_join_enz"/>
</dbReference>
<evidence type="ECO:0000313" key="2">
    <source>
        <dbReference type="Proteomes" id="UP000598174"/>
    </source>
</evidence>
<keyword evidence="2" id="KW-1185">Reference proteome</keyword>
<gene>
    <name evidence="1" type="ORF">Afe05nite_00050</name>
</gene>
<comment type="caution">
    <text evidence="1">The sequence shown here is derived from an EMBL/GenBank/DDBJ whole genome shotgun (WGS) entry which is preliminary data.</text>
</comment>
<protein>
    <submittedName>
        <fullName evidence="1">Uncharacterized protein</fullName>
    </submittedName>
</protein>
<organism evidence="1 2">
    <name type="scientific">Paractinoplanes ferrugineus</name>
    <dbReference type="NCBI Taxonomy" id="113564"/>
    <lineage>
        <taxon>Bacteria</taxon>
        <taxon>Bacillati</taxon>
        <taxon>Actinomycetota</taxon>
        <taxon>Actinomycetes</taxon>
        <taxon>Micromonosporales</taxon>
        <taxon>Micromonosporaceae</taxon>
        <taxon>Paractinoplanes</taxon>
    </lineage>
</organism>